<dbReference type="InterPro" id="IPR047153">
    <property type="entry name" value="TRIM45/56/19-like"/>
</dbReference>
<accession>A0ABQ8U9G7</accession>
<evidence type="ECO:0000256" key="4">
    <source>
        <dbReference type="PROSITE-ProRule" id="PRU00024"/>
    </source>
</evidence>
<feature type="domain" description="RING-type" evidence="6">
    <location>
        <begin position="14"/>
        <end position="58"/>
    </location>
</feature>
<evidence type="ECO:0000259" key="6">
    <source>
        <dbReference type="PROSITE" id="PS50089"/>
    </source>
</evidence>
<keyword evidence="5" id="KW-0175">Coiled coil</keyword>
<evidence type="ECO:0000313" key="8">
    <source>
        <dbReference type="EMBL" id="KAJ4455393.1"/>
    </source>
</evidence>
<dbReference type="PANTHER" id="PTHR25462:SF296">
    <property type="entry name" value="MEIOTIC P26, ISOFORM F"/>
    <property type="match status" value="1"/>
</dbReference>
<proteinExistence type="predicted"/>
<reference evidence="8" key="1">
    <citation type="journal article" date="2022" name="bioRxiv">
        <title>Genomics of Preaxostyla Flagellates Illuminates Evolutionary Transitions and the Path Towards Mitochondrial Loss.</title>
        <authorList>
            <person name="Novak L.V.F."/>
            <person name="Treitli S.C."/>
            <person name="Pyrih J."/>
            <person name="Halakuc P."/>
            <person name="Pipaliya S.V."/>
            <person name="Vacek V."/>
            <person name="Brzon O."/>
            <person name="Soukal P."/>
            <person name="Eme L."/>
            <person name="Dacks J.B."/>
            <person name="Karnkowska A."/>
            <person name="Elias M."/>
            <person name="Hampl V."/>
        </authorList>
    </citation>
    <scope>NUCLEOTIDE SEQUENCE</scope>
    <source>
        <strain evidence="8">RCP-MX</strain>
    </source>
</reference>
<organism evidence="8 9">
    <name type="scientific">Paratrimastix pyriformis</name>
    <dbReference type="NCBI Taxonomy" id="342808"/>
    <lineage>
        <taxon>Eukaryota</taxon>
        <taxon>Metamonada</taxon>
        <taxon>Preaxostyla</taxon>
        <taxon>Paratrimastigidae</taxon>
        <taxon>Paratrimastix</taxon>
    </lineage>
</organism>
<keyword evidence="9" id="KW-1185">Reference proteome</keyword>
<dbReference type="PROSITE" id="PS50119">
    <property type="entry name" value="ZF_BBOX"/>
    <property type="match status" value="1"/>
</dbReference>
<evidence type="ECO:0000256" key="5">
    <source>
        <dbReference type="SAM" id="Coils"/>
    </source>
</evidence>
<evidence type="ECO:0000313" key="9">
    <source>
        <dbReference type="Proteomes" id="UP001141327"/>
    </source>
</evidence>
<dbReference type="Gene3D" id="3.30.40.10">
    <property type="entry name" value="Zinc/RING finger domain, C3HC4 (zinc finger)"/>
    <property type="match status" value="1"/>
</dbReference>
<dbReference type="Proteomes" id="UP001141327">
    <property type="component" value="Unassembled WGS sequence"/>
</dbReference>
<feature type="domain" description="B box-type" evidence="7">
    <location>
        <begin position="103"/>
        <end position="134"/>
    </location>
</feature>
<comment type="caution">
    <text evidence="8">The sequence shown here is derived from an EMBL/GenBank/DDBJ whole genome shotgun (WGS) entry which is preliminary data.</text>
</comment>
<feature type="coiled-coil region" evidence="5">
    <location>
        <begin position="201"/>
        <end position="247"/>
    </location>
</feature>
<dbReference type="SUPFAM" id="SSF57845">
    <property type="entry name" value="B-box zinc-binding domain"/>
    <property type="match status" value="1"/>
</dbReference>
<evidence type="ECO:0000256" key="1">
    <source>
        <dbReference type="ARBA" id="ARBA00022723"/>
    </source>
</evidence>
<evidence type="ECO:0000259" key="7">
    <source>
        <dbReference type="PROSITE" id="PS50119"/>
    </source>
</evidence>
<dbReference type="CDD" id="cd19757">
    <property type="entry name" value="Bbox1"/>
    <property type="match status" value="1"/>
</dbReference>
<protein>
    <submittedName>
        <fullName evidence="8">Uncharacterized protein</fullName>
    </submittedName>
</protein>
<sequence length="526" mass="58319">MSTSCDTELSAVKCKICMEPFNLAERYPVTLECCHTLCRQCALELGSEPGVVECPFDRTASKVRLPLGPASFKQNFVMAEVIEELTQDDQVLTERRGGCSRSAQWYCADCNRAMCKDCSDIVHAFVEDHNLVPFAQREEAIFAKPVCLLCKMLEHEDHEVGLLQGVAEQMRARLRDLCALAKTRLAGTNEVLGRSHPGQTVEEAQEKINRIFAEMASLLEARRRTIVDQLQAQAPAKVNEVEAANRKAREQETCLREVIEFAEGLVRQPQSELVEWFPKAEAQLKVLRARRVSRATGVLRVCVCVFVPRRSGRLMRVCVPASVVLVSLVAPIVPEQLSVSVQAAPESLEQLLRTMSGFQIATSNVPSAPVPVSQREWVVSPKKKVAQPQAAPPTPVTPQPKVGAPAPVTGLFAPPLPPPFRRSQWWHPPVRVSAKSTKTADETLLGGFFGEDETRLMQARHHPSPPEHHLVTDEYHSEIVDYLCFYLAEVGSLVPADPAGQHHQCCLTIELTTVMVVSIMPYALLF</sequence>
<dbReference type="EMBL" id="JAPMOS010000109">
    <property type="protein sequence ID" value="KAJ4455393.1"/>
    <property type="molecule type" value="Genomic_DNA"/>
</dbReference>
<dbReference type="InterPro" id="IPR000315">
    <property type="entry name" value="Znf_B-box"/>
</dbReference>
<keyword evidence="1" id="KW-0479">Metal-binding</keyword>
<dbReference type="SMART" id="SM00184">
    <property type="entry name" value="RING"/>
    <property type="match status" value="1"/>
</dbReference>
<dbReference type="InterPro" id="IPR013083">
    <property type="entry name" value="Znf_RING/FYVE/PHD"/>
</dbReference>
<keyword evidence="3" id="KW-0862">Zinc</keyword>
<keyword evidence="2 4" id="KW-0863">Zinc-finger</keyword>
<dbReference type="InterPro" id="IPR001841">
    <property type="entry name" value="Znf_RING"/>
</dbReference>
<dbReference type="PROSITE" id="PS50089">
    <property type="entry name" value="ZF_RING_2"/>
    <property type="match status" value="1"/>
</dbReference>
<dbReference type="PANTHER" id="PTHR25462">
    <property type="entry name" value="BONUS, ISOFORM C-RELATED"/>
    <property type="match status" value="1"/>
</dbReference>
<name>A0ABQ8U9G7_9EUKA</name>
<dbReference type="SUPFAM" id="SSF57850">
    <property type="entry name" value="RING/U-box"/>
    <property type="match status" value="1"/>
</dbReference>
<evidence type="ECO:0000256" key="3">
    <source>
        <dbReference type="ARBA" id="ARBA00022833"/>
    </source>
</evidence>
<dbReference type="PROSITE" id="PS00518">
    <property type="entry name" value="ZF_RING_1"/>
    <property type="match status" value="1"/>
</dbReference>
<gene>
    <name evidence="8" type="ORF">PAPYR_9681</name>
</gene>
<dbReference type="InterPro" id="IPR017907">
    <property type="entry name" value="Znf_RING_CS"/>
</dbReference>
<evidence type="ECO:0000256" key="2">
    <source>
        <dbReference type="ARBA" id="ARBA00022771"/>
    </source>
</evidence>